<dbReference type="RefSeq" id="WP_036128738.1">
    <property type="nucleotide sequence ID" value="NZ_ANIE01000003.1"/>
</dbReference>
<dbReference type="PANTHER" id="PTHR34216:SF3">
    <property type="entry name" value="POLY-BETA-1,6-N-ACETYL-D-GLUCOSAMINE N-DEACETYLASE"/>
    <property type="match status" value="1"/>
</dbReference>
<reference evidence="4 5" key="1">
    <citation type="submission" date="2012-12" db="EMBL/GenBank/DDBJ databases">
        <title>Genome assembly of Marinobacter sp. AK21.</title>
        <authorList>
            <person name="Khatri I."/>
            <person name="Kumar R."/>
            <person name="Vaidya B."/>
            <person name="Subramanian S."/>
            <person name="Pinnaka A."/>
        </authorList>
    </citation>
    <scope>NUCLEOTIDE SEQUENCE [LARGE SCALE GENOMIC DNA]</scope>
    <source>
        <strain evidence="4 5">AK21</strain>
    </source>
</reference>
<dbReference type="STRING" id="1137280.D777_00858"/>
<dbReference type="AlphaFoldDB" id="A0A072N3F8"/>
<dbReference type="GO" id="GO:0005975">
    <property type="term" value="P:carbohydrate metabolic process"/>
    <property type="evidence" value="ECO:0007669"/>
    <property type="project" value="InterPro"/>
</dbReference>
<dbReference type="PROSITE" id="PS51677">
    <property type="entry name" value="NODB"/>
    <property type="match status" value="1"/>
</dbReference>
<dbReference type="GO" id="GO:0016810">
    <property type="term" value="F:hydrolase activity, acting on carbon-nitrogen (but not peptide) bonds"/>
    <property type="evidence" value="ECO:0007669"/>
    <property type="project" value="InterPro"/>
</dbReference>
<dbReference type="EMBL" id="ANIE01000003">
    <property type="protein sequence ID" value="KEF32224.1"/>
    <property type="molecule type" value="Genomic_DNA"/>
</dbReference>
<dbReference type="PATRIC" id="fig|1137280.3.peg.674"/>
<name>A0A072N3F8_9GAMM</name>
<evidence type="ECO:0000313" key="5">
    <source>
        <dbReference type="Proteomes" id="UP000035057"/>
    </source>
</evidence>
<keyword evidence="5" id="KW-1185">Reference proteome</keyword>
<dbReference type="InterPro" id="IPR011330">
    <property type="entry name" value="Glyco_hydro/deAcase_b/a-brl"/>
</dbReference>
<dbReference type="Gene3D" id="3.20.20.370">
    <property type="entry name" value="Glycoside hydrolase/deacetylase"/>
    <property type="match status" value="1"/>
</dbReference>
<comment type="subcellular location">
    <subcellularLocation>
        <location evidence="1">Secreted</location>
    </subcellularLocation>
</comment>
<sequence length="338" mass="38003">MTIVKGLVKSALHSAFSYIGLLRLRMAKKPTLVILTYHRILPTESPLRNIEQPGMVASPETLDSHLELFQSLNASFVHLDEWVRKRKAGEKLPKLAVALTFDDGWQDNYSYAFPLLEKYRVPATIFLVSQYLNTNRVFWPERVIELSRLEPSSRPPEINEWLKQYAAGTPFSERGLSVEEADGLVNNLKSLDDNTILSGITLNEAPHPSSSRLILNNSELREMASSGLVRFGAHTREHFRLNMLLDQASLEDEIVLCKHELESLNIGPISLFCYPNGDITDKGEHLVSGNYLGACTTQNGLNDTTTPVHNLKRFNFHDGNGRSRRLSLSTIGRSLFSS</sequence>
<dbReference type="CDD" id="cd10918">
    <property type="entry name" value="CE4_NodB_like_5s_6s"/>
    <property type="match status" value="1"/>
</dbReference>
<dbReference type="InterPro" id="IPR051398">
    <property type="entry name" value="Polysacch_Deacetylase"/>
</dbReference>
<gene>
    <name evidence="4" type="ORF">D777_00858</name>
</gene>
<dbReference type="PANTHER" id="PTHR34216">
    <property type="match status" value="1"/>
</dbReference>
<organism evidence="4 5">
    <name type="scientific">Marinobacter nitratireducens</name>
    <dbReference type="NCBI Taxonomy" id="1137280"/>
    <lineage>
        <taxon>Bacteria</taxon>
        <taxon>Pseudomonadati</taxon>
        <taxon>Pseudomonadota</taxon>
        <taxon>Gammaproteobacteria</taxon>
        <taxon>Pseudomonadales</taxon>
        <taxon>Marinobacteraceae</taxon>
        <taxon>Marinobacter</taxon>
    </lineage>
</organism>
<dbReference type="GO" id="GO:0005576">
    <property type="term" value="C:extracellular region"/>
    <property type="evidence" value="ECO:0007669"/>
    <property type="project" value="UniProtKB-SubCell"/>
</dbReference>
<dbReference type="SUPFAM" id="SSF88713">
    <property type="entry name" value="Glycoside hydrolase/deacetylase"/>
    <property type="match status" value="1"/>
</dbReference>
<accession>A0A072N3F8</accession>
<feature type="domain" description="NodB homology" evidence="3">
    <location>
        <begin position="95"/>
        <end position="338"/>
    </location>
</feature>
<dbReference type="OrthoDB" id="9814639at2"/>
<dbReference type="Proteomes" id="UP000035057">
    <property type="component" value="Unassembled WGS sequence"/>
</dbReference>
<evidence type="ECO:0000256" key="2">
    <source>
        <dbReference type="ARBA" id="ARBA00022729"/>
    </source>
</evidence>
<comment type="caution">
    <text evidence="4">The sequence shown here is derived from an EMBL/GenBank/DDBJ whole genome shotgun (WGS) entry which is preliminary data.</text>
</comment>
<evidence type="ECO:0000256" key="1">
    <source>
        <dbReference type="ARBA" id="ARBA00004613"/>
    </source>
</evidence>
<evidence type="ECO:0000313" key="4">
    <source>
        <dbReference type="EMBL" id="KEF32224.1"/>
    </source>
</evidence>
<protein>
    <recommendedName>
        <fullName evidence="3">NodB homology domain-containing protein</fullName>
    </recommendedName>
</protein>
<dbReference type="InterPro" id="IPR002509">
    <property type="entry name" value="NODB_dom"/>
</dbReference>
<evidence type="ECO:0000259" key="3">
    <source>
        <dbReference type="PROSITE" id="PS51677"/>
    </source>
</evidence>
<dbReference type="Pfam" id="PF01522">
    <property type="entry name" value="Polysacc_deac_1"/>
    <property type="match status" value="1"/>
</dbReference>
<keyword evidence="2" id="KW-0732">Signal</keyword>
<proteinExistence type="predicted"/>